<name>A0A895XSK8_9ACTN</name>
<protein>
    <recommendedName>
        <fullName evidence="2">Band 7 domain-containing protein</fullName>
    </recommendedName>
</protein>
<dbReference type="Gene3D" id="3.30.479.30">
    <property type="entry name" value="Band 7 domain"/>
    <property type="match status" value="1"/>
</dbReference>
<dbReference type="SUPFAM" id="SSF117892">
    <property type="entry name" value="Band 7/SPFH domain"/>
    <property type="match status" value="1"/>
</dbReference>
<keyword evidence="1" id="KW-0472">Membrane</keyword>
<proteinExistence type="predicted"/>
<keyword evidence="4" id="KW-1185">Reference proteome</keyword>
<dbReference type="InterPro" id="IPR036013">
    <property type="entry name" value="Band_7/SPFH_dom_sf"/>
</dbReference>
<organism evidence="3 4">
    <name type="scientific">Natronoglycomyces albus</name>
    <dbReference type="NCBI Taxonomy" id="2811108"/>
    <lineage>
        <taxon>Bacteria</taxon>
        <taxon>Bacillati</taxon>
        <taxon>Actinomycetota</taxon>
        <taxon>Actinomycetes</taxon>
        <taxon>Glycomycetales</taxon>
        <taxon>Glycomycetaceae</taxon>
        <taxon>Natronoglycomyces</taxon>
    </lineage>
</organism>
<feature type="transmembrane region" description="Helical" evidence="1">
    <location>
        <begin position="6"/>
        <end position="23"/>
    </location>
</feature>
<evidence type="ECO:0000313" key="3">
    <source>
        <dbReference type="EMBL" id="QSB06652.1"/>
    </source>
</evidence>
<dbReference type="KEGG" id="nav:JQS30_07085"/>
<keyword evidence="1" id="KW-0812">Transmembrane</keyword>
<dbReference type="RefSeq" id="WP_213172663.1">
    <property type="nucleotide sequence ID" value="NZ_CP070496.1"/>
</dbReference>
<dbReference type="InterPro" id="IPR001107">
    <property type="entry name" value="Band_7"/>
</dbReference>
<evidence type="ECO:0000259" key="2">
    <source>
        <dbReference type="SMART" id="SM00244"/>
    </source>
</evidence>
<reference evidence="3" key="1">
    <citation type="submission" date="2021-02" db="EMBL/GenBank/DDBJ databases">
        <title>Natronoglycomyces albus gen. nov., sp. nov, a haloalkaliphilic actinobacterium from a soda solonchak soil.</title>
        <authorList>
            <person name="Sorokin D.Y."/>
            <person name="Khijniak T.V."/>
            <person name="Zakharycheva A.P."/>
            <person name="Boueva O.V."/>
            <person name="Ariskina E.V."/>
            <person name="Hahnke R.L."/>
            <person name="Bunk B."/>
            <person name="Sproer C."/>
            <person name="Schumann P."/>
            <person name="Evtushenko L.I."/>
            <person name="Kublanov I.V."/>
        </authorList>
    </citation>
    <scope>NUCLEOTIDE SEQUENCE</scope>
    <source>
        <strain evidence="3">DSM 106290</strain>
    </source>
</reference>
<dbReference type="AlphaFoldDB" id="A0A895XSK8"/>
<keyword evidence="1" id="KW-1133">Transmembrane helix</keyword>
<accession>A0A895XSK8</accession>
<dbReference type="SMART" id="SM00244">
    <property type="entry name" value="PHB"/>
    <property type="match status" value="1"/>
</dbReference>
<dbReference type="Proteomes" id="UP000662939">
    <property type="component" value="Chromosome"/>
</dbReference>
<dbReference type="PANTHER" id="PTHR43327:SF10">
    <property type="entry name" value="STOMATIN-LIKE PROTEIN 2, MITOCHONDRIAL"/>
    <property type="match status" value="1"/>
</dbReference>
<sequence>MDGSVIGLVVLVAIAVAIVYILRKSIVMVRGDRTMVVERRGKYHRTLTSGLHMIAPFIDRVQAHANQREQVVTIQTQTLATSDGGQVTIEPSNVSYAIVDPHDTDTADPTVVEELEAAVTTALDQLASSMSEAQFYTVSHQLPARLTELLNESAPRWGVRVTSVQLGHIRVP</sequence>
<evidence type="ECO:0000256" key="1">
    <source>
        <dbReference type="SAM" id="Phobius"/>
    </source>
</evidence>
<feature type="domain" description="Band 7" evidence="2">
    <location>
        <begin position="24"/>
        <end position="171"/>
    </location>
</feature>
<dbReference type="InterPro" id="IPR050710">
    <property type="entry name" value="Band7/mec-2_domain"/>
</dbReference>
<gene>
    <name evidence="3" type="ORF">JQS30_07085</name>
</gene>
<evidence type="ECO:0000313" key="4">
    <source>
        <dbReference type="Proteomes" id="UP000662939"/>
    </source>
</evidence>
<dbReference type="PANTHER" id="PTHR43327">
    <property type="entry name" value="STOMATIN-LIKE PROTEIN 2, MITOCHONDRIAL"/>
    <property type="match status" value="1"/>
</dbReference>
<dbReference type="EMBL" id="CP070496">
    <property type="protein sequence ID" value="QSB06652.1"/>
    <property type="molecule type" value="Genomic_DNA"/>
</dbReference>
<dbReference type="Pfam" id="PF01145">
    <property type="entry name" value="Band_7"/>
    <property type="match status" value="1"/>
</dbReference>